<evidence type="ECO:0000313" key="1">
    <source>
        <dbReference type="EMBL" id="KKN08233.1"/>
    </source>
</evidence>
<accession>A0A0F9QSL9</accession>
<protein>
    <submittedName>
        <fullName evidence="1">Uncharacterized protein</fullName>
    </submittedName>
</protein>
<dbReference type="AlphaFoldDB" id="A0A0F9QSL9"/>
<gene>
    <name evidence="1" type="ORF">LCGC14_1058820</name>
</gene>
<proteinExistence type="predicted"/>
<comment type="caution">
    <text evidence="1">The sequence shown here is derived from an EMBL/GenBank/DDBJ whole genome shotgun (WGS) entry which is preliminary data.</text>
</comment>
<organism evidence="1">
    <name type="scientific">marine sediment metagenome</name>
    <dbReference type="NCBI Taxonomy" id="412755"/>
    <lineage>
        <taxon>unclassified sequences</taxon>
        <taxon>metagenomes</taxon>
        <taxon>ecological metagenomes</taxon>
    </lineage>
</organism>
<reference evidence="1" key="1">
    <citation type="journal article" date="2015" name="Nature">
        <title>Complex archaea that bridge the gap between prokaryotes and eukaryotes.</title>
        <authorList>
            <person name="Spang A."/>
            <person name="Saw J.H."/>
            <person name="Jorgensen S.L."/>
            <person name="Zaremba-Niedzwiedzka K."/>
            <person name="Martijn J."/>
            <person name="Lind A.E."/>
            <person name="van Eijk R."/>
            <person name="Schleper C."/>
            <person name="Guy L."/>
            <person name="Ettema T.J."/>
        </authorList>
    </citation>
    <scope>NUCLEOTIDE SEQUENCE</scope>
</reference>
<dbReference type="EMBL" id="LAZR01004479">
    <property type="protein sequence ID" value="KKN08233.1"/>
    <property type="molecule type" value="Genomic_DNA"/>
</dbReference>
<sequence>MQTISLIPGATTAGDSITVPTGLPDIESVFSAEITRLPVALADHPAADITAGLGDHTAALIHGAIADHPAVDVLDAVADHSAALMQASLGNHTQADVADAVLDHAVHAHALEIELGGGGAPAEAFGASGGGVADLVSVSGQTIAGGAAAFGVQDYTTPAHAAGANPLVHAGIADVAHAAGANPVTHAVGGAPIAHIAGANVTHTGASPVVAATPTRETTRTISLDVNTLLGDALTLFYREVGEGVLAT</sequence>
<name>A0A0F9QSL9_9ZZZZ</name>